<accession>A0A0E0ECC9</accession>
<keyword evidence="3" id="KW-1185">Reference proteome</keyword>
<evidence type="ECO:0000313" key="3">
    <source>
        <dbReference type="Proteomes" id="UP000008021"/>
    </source>
</evidence>
<dbReference type="AlphaFoldDB" id="A0A0E0ECC9"/>
<feature type="compositionally biased region" description="Low complexity" evidence="1">
    <location>
        <begin position="39"/>
        <end position="52"/>
    </location>
</feature>
<evidence type="ECO:0000313" key="2">
    <source>
        <dbReference type="EnsemblPlants" id="OMERI07G13740.1"/>
    </source>
</evidence>
<feature type="region of interest" description="Disordered" evidence="1">
    <location>
        <begin position="1"/>
        <end position="92"/>
    </location>
</feature>
<dbReference type="EnsemblPlants" id="OMERI07G13740.1">
    <property type="protein sequence ID" value="OMERI07G13740.1"/>
    <property type="gene ID" value="OMERI07G13740"/>
</dbReference>
<reference evidence="2" key="1">
    <citation type="submission" date="2015-04" db="UniProtKB">
        <authorList>
            <consortium name="EnsemblPlants"/>
        </authorList>
    </citation>
    <scope>IDENTIFICATION</scope>
</reference>
<reference evidence="2" key="2">
    <citation type="submission" date="2018-05" db="EMBL/GenBank/DDBJ databases">
        <title>OmerRS3 (Oryza meridionalis Reference Sequence Version 3).</title>
        <authorList>
            <person name="Zhang J."/>
            <person name="Kudrna D."/>
            <person name="Lee S."/>
            <person name="Talag J."/>
            <person name="Welchert J."/>
            <person name="Wing R.A."/>
        </authorList>
    </citation>
    <scope>NUCLEOTIDE SEQUENCE [LARGE SCALE GENOMIC DNA]</scope>
    <source>
        <strain evidence="2">cv. OR44</strain>
    </source>
</reference>
<sequence>MAQKAHHQPMRPNYPKLISRTQAGASSTHVSLLPPVAPAAPGGRATASSPGPLRRLAWSTGGGTVRRPASFAGGDRGKRSSVAISGLRLCPE</sequence>
<name>A0A0E0ECC9_9ORYZ</name>
<dbReference type="Proteomes" id="UP000008021">
    <property type="component" value="Chromosome 7"/>
</dbReference>
<dbReference type="Gramene" id="OMERI07G13740.1">
    <property type="protein sequence ID" value="OMERI07G13740.1"/>
    <property type="gene ID" value="OMERI07G13740"/>
</dbReference>
<organism evidence="2">
    <name type="scientific">Oryza meridionalis</name>
    <dbReference type="NCBI Taxonomy" id="40149"/>
    <lineage>
        <taxon>Eukaryota</taxon>
        <taxon>Viridiplantae</taxon>
        <taxon>Streptophyta</taxon>
        <taxon>Embryophyta</taxon>
        <taxon>Tracheophyta</taxon>
        <taxon>Spermatophyta</taxon>
        <taxon>Magnoliopsida</taxon>
        <taxon>Liliopsida</taxon>
        <taxon>Poales</taxon>
        <taxon>Poaceae</taxon>
        <taxon>BOP clade</taxon>
        <taxon>Oryzoideae</taxon>
        <taxon>Oryzeae</taxon>
        <taxon>Oryzinae</taxon>
        <taxon>Oryza</taxon>
    </lineage>
</organism>
<proteinExistence type="predicted"/>
<protein>
    <submittedName>
        <fullName evidence="2">Uncharacterized protein</fullName>
    </submittedName>
</protein>
<dbReference type="HOGENOM" id="CLU_2417007_0_0_1"/>
<feature type="compositionally biased region" description="Polar residues" evidence="1">
    <location>
        <begin position="19"/>
        <end position="30"/>
    </location>
</feature>
<evidence type="ECO:0000256" key="1">
    <source>
        <dbReference type="SAM" id="MobiDB-lite"/>
    </source>
</evidence>